<dbReference type="Pfam" id="PF13639">
    <property type="entry name" value="zf-RING_2"/>
    <property type="match status" value="1"/>
</dbReference>
<evidence type="ECO:0000256" key="7">
    <source>
        <dbReference type="ARBA" id="ARBA00022833"/>
    </source>
</evidence>
<feature type="transmembrane region" description="Helical" evidence="12">
    <location>
        <begin position="35"/>
        <end position="59"/>
    </location>
</feature>
<evidence type="ECO:0000256" key="4">
    <source>
        <dbReference type="ARBA" id="ARBA00022679"/>
    </source>
</evidence>
<dbReference type="Proteomes" id="UP000823775">
    <property type="component" value="Unassembled WGS sequence"/>
</dbReference>
<dbReference type="EMBL" id="JACEIK010000938">
    <property type="protein sequence ID" value="MCD7464101.1"/>
    <property type="molecule type" value="Genomic_DNA"/>
</dbReference>
<evidence type="ECO:0000259" key="13">
    <source>
        <dbReference type="PROSITE" id="PS50089"/>
    </source>
</evidence>
<keyword evidence="5 12" id="KW-0812">Transmembrane</keyword>
<keyword evidence="4" id="KW-0808">Transferase</keyword>
<dbReference type="InterPro" id="IPR044602">
    <property type="entry name" value="ATL10/ATL72-79-like"/>
</dbReference>
<comment type="similarity">
    <text evidence="10">Belongs to the RING-type zinc finger family. ATL subfamily.</text>
</comment>
<dbReference type="CDD" id="cd16461">
    <property type="entry name" value="RING-H2_EL5-like"/>
    <property type="match status" value="1"/>
</dbReference>
<evidence type="ECO:0000256" key="9">
    <source>
        <dbReference type="ARBA" id="ARBA00023136"/>
    </source>
</evidence>
<dbReference type="InterPro" id="IPR013083">
    <property type="entry name" value="Znf_RING/FYVE/PHD"/>
</dbReference>
<protein>
    <recommendedName>
        <fullName evidence="3">RING-type E3 ubiquitin transferase</fullName>
        <ecNumber evidence="3">2.3.2.27</ecNumber>
    </recommendedName>
</protein>
<dbReference type="PANTHER" id="PTHR46905">
    <property type="entry name" value="RING-H2 FINGER PROTEIN ATL78"/>
    <property type="match status" value="1"/>
</dbReference>
<evidence type="ECO:0000256" key="12">
    <source>
        <dbReference type="SAM" id="Phobius"/>
    </source>
</evidence>
<accession>A0ABS8SZB2</accession>
<sequence>MRNEYRVPRFLLGSNDYHAGVPSTNHSSNGSSGAIISNSWCLLIVVAAVLLFLLCALSLREISRCILRYNGRFPFESAEAAASRLGSKGLEKDELRKIPVVVYETAGVIMKMVIINECPICLGEFQQGEKLRILPRCSHGFHVKCIDEWFLSHSSCPTCRQPLLLRQPAT</sequence>
<dbReference type="SMART" id="SM00184">
    <property type="entry name" value="RING"/>
    <property type="match status" value="1"/>
</dbReference>
<name>A0ABS8SZB2_DATST</name>
<keyword evidence="15" id="KW-1185">Reference proteome</keyword>
<evidence type="ECO:0000313" key="14">
    <source>
        <dbReference type="EMBL" id="MCD7464101.1"/>
    </source>
</evidence>
<dbReference type="Gene3D" id="3.30.40.10">
    <property type="entry name" value="Zinc/RING finger domain, C3HC4 (zinc finger)"/>
    <property type="match status" value="1"/>
</dbReference>
<proteinExistence type="inferred from homology"/>
<evidence type="ECO:0000313" key="15">
    <source>
        <dbReference type="Proteomes" id="UP000823775"/>
    </source>
</evidence>
<dbReference type="EC" id="2.3.2.27" evidence="3"/>
<comment type="catalytic activity">
    <reaction evidence="1">
        <text>S-ubiquitinyl-[E2 ubiquitin-conjugating enzyme]-L-cysteine + [acceptor protein]-L-lysine = [E2 ubiquitin-conjugating enzyme]-L-cysteine + N(6)-ubiquitinyl-[acceptor protein]-L-lysine.</text>
        <dbReference type="EC" id="2.3.2.27"/>
    </reaction>
</comment>
<evidence type="ECO:0000256" key="11">
    <source>
        <dbReference type="PROSITE-ProRule" id="PRU00175"/>
    </source>
</evidence>
<dbReference type="PANTHER" id="PTHR46905:SF21">
    <property type="entry name" value="RING-TYPE E3 UBIQUITIN TRANSFERASE"/>
    <property type="match status" value="1"/>
</dbReference>
<keyword evidence="11" id="KW-0863">Zinc-finger</keyword>
<comment type="subcellular location">
    <subcellularLocation>
        <location evidence="2">Membrane</location>
        <topology evidence="2">Single-pass membrane protein</topology>
    </subcellularLocation>
</comment>
<gene>
    <name evidence="14" type="ORF">HAX54_052078</name>
</gene>
<evidence type="ECO:0000256" key="6">
    <source>
        <dbReference type="ARBA" id="ARBA00022723"/>
    </source>
</evidence>
<evidence type="ECO:0000256" key="5">
    <source>
        <dbReference type="ARBA" id="ARBA00022692"/>
    </source>
</evidence>
<comment type="caution">
    <text evidence="14">The sequence shown here is derived from an EMBL/GenBank/DDBJ whole genome shotgun (WGS) entry which is preliminary data.</text>
</comment>
<reference evidence="14 15" key="1">
    <citation type="journal article" date="2021" name="BMC Genomics">
        <title>Datura genome reveals duplications of psychoactive alkaloid biosynthetic genes and high mutation rate following tissue culture.</title>
        <authorList>
            <person name="Rajewski A."/>
            <person name="Carter-House D."/>
            <person name="Stajich J."/>
            <person name="Litt A."/>
        </authorList>
    </citation>
    <scope>NUCLEOTIDE SEQUENCE [LARGE SCALE GENOMIC DNA]</scope>
    <source>
        <strain evidence="14">AR-01</strain>
    </source>
</reference>
<feature type="domain" description="RING-type" evidence="13">
    <location>
        <begin position="118"/>
        <end position="160"/>
    </location>
</feature>
<evidence type="ECO:0000256" key="3">
    <source>
        <dbReference type="ARBA" id="ARBA00012483"/>
    </source>
</evidence>
<dbReference type="InterPro" id="IPR001841">
    <property type="entry name" value="Znf_RING"/>
</dbReference>
<evidence type="ECO:0000256" key="10">
    <source>
        <dbReference type="ARBA" id="ARBA00024209"/>
    </source>
</evidence>
<evidence type="ECO:0000256" key="1">
    <source>
        <dbReference type="ARBA" id="ARBA00000900"/>
    </source>
</evidence>
<keyword evidence="7" id="KW-0862">Zinc</keyword>
<organism evidence="14 15">
    <name type="scientific">Datura stramonium</name>
    <name type="common">Jimsonweed</name>
    <name type="synonym">Common thornapple</name>
    <dbReference type="NCBI Taxonomy" id="4076"/>
    <lineage>
        <taxon>Eukaryota</taxon>
        <taxon>Viridiplantae</taxon>
        <taxon>Streptophyta</taxon>
        <taxon>Embryophyta</taxon>
        <taxon>Tracheophyta</taxon>
        <taxon>Spermatophyta</taxon>
        <taxon>Magnoliopsida</taxon>
        <taxon>eudicotyledons</taxon>
        <taxon>Gunneridae</taxon>
        <taxon>Pentapetalae</taxon>
        <taxon>asterids</taxon>
        <taxon>lamiids</taxon>
        <taxon>Solanales</taxon>
        <taxon>Solanaceae</taxon>
        <taxon>Solanoideae</taxon>
        <taxon>Datureae</taxon>
        <taxon>Datura</taxon>
    </lineage>
</organism>
<keyword evidence="9 12" id="KW-0472">Membrane</keyword>
<evidence type="ECO:0000256" key="2">
    <source>
        <dbReference type="ARBA" id="ARBA00004167"/>
    </source>
</evidence>
<evidence type="ECO:0000256" key="8">
    <source>
        <dbReference type="ARBA" id="ARBA00022989"/>
    </source>
</evidence>
<keyword evidence="6" id="KW-0479">Metal-binding</keyword>
<keyword evidence="8 12" id="KW-1133">Transmembrane helix</keyword>
<dbReference type="PROSITE" id="PS50089">
    <property type="entry name" value="ZF_RING_2"/>
    <property type="match status" value="1"/>
</dbReference>
<dbReference type="SUPFAM" id="SSF57850">
    <property type="entry name" value="RING/U-box"/>
    <property type="match status" value="1"/>
</dbReference>